<comment type="similarity">
    <text evidence="1">Belongs to the short-chain dehydrogenases/reductases (SDR) family.</text>
</comment>
<evidence type="ECO:0000256" key="3">
    <source>
        <dbReference type="ARBA" id="ARBA00023221"/>
    </source>
</evidence>
<dbReference type="GO" id="GO:0016491">
    <property type="term" value="F:oxidoreductase activity"/>
    <property type="evidence" value="ECO:0007669"/>
    <property type="project" value="UniProtKB-KW"/>
</dbReference>
<evidence type="ECO:0000313" key="4">
    <source>
        <dbReference type="EMBL" id="AKA71890.1"/>
    </source>
</evidence>
<dbReference type="AlphaFoldDB" id="A0A0E3MAA5"/>
<dbReference type="KEGG" id="csq:CSCA_4765"/>
<reference evidence="4 5" key="1">
    <citation type="journal article" date="2015" name="J. Biotechnol.">
        <title>Complete genome sequence of a malodorant-producing acetogen, Clostridium scatologenes ATCC 25775(T).</title>
        <authorList>
            <person name="Zhu Z."/>
            <person name="Guo T."/>
            <person name="Zheng H."/>
            <person name="Song T."/>
            <person name="Ouyang P."/>
            <person name="Xie J."/>
        </authorList>
    </citation>
    <scope>NUCLEOTIDE SEQUENCE [LARGE SCALE GENOMIC DNA]</scope>
    <source>
        <strain evidence="4 5">ATCC 25775</strain>
    </source>
</reference>
<dbReference type="EMBL" id="CP009933">
    <property type="protein sequence ID" value="AKA71890.1"/>
    <property type="molecule type" value="Genomic_DNA"/>
</dbReference>
<dbReference type="PANTHER" id="PTHR42879">
    <property type="entry name" value="3-OXOACYL-(ACYL-CARRIER-PROTEIN) REDUCTASE"/>
    <property type="match status" value="1"/>
</dbReference>
<organism evidence="4 5">
    <name type="scientific">Clostridium scatologenes</name>
    <dbReference type="NCBI Taxonomy" id="1548"/>
    <lineage>
        <taxon>Bacteria</taxon>
        <taxon>Bacillati</taxon>
        <taxon>Bacillota</taxon>
        <taxon>Clostridia</taxon>
        <taxon>Eubacteriales</taxon>
        <taxon>Clostridiaceae</taxon>
        <taxon>Clostridium</taxon>
    </lineage>
</organism>
<dbReference type="Pfam" id="PF13561">
    <property type="entry name" value="adh_short_C2"/>
    <property type="match status" value="1"/>
</dbReference>
<dbReference type="InterPro" id="IPR050259">
    <property type="entry name" value="SDR"/>
</dbReference>
<dbReference type="NCBIfam" id="NF005559">
    <property type="entry name" value="PRK07231.1"/>
    <property type="match status" value="1"/>
</dbReference>
<keyword evidence="5" id="KW-1185">Reference proteome</keyword>
<dbReference type="InterPro" id="IPR002347">
    <property type="entry name" value="SDR_fam"/>
</dbReference>
<dbReference type="PRINTS" id="PR00081">
    <property type="entry name" value="GDHRDH"/>
</dbReference>
<accession>A0A0E3MAA5</accession>
<evidence type="ECO:0000313" key="5">
    <source>
        <dbReference type="Proteomes" id="UP000033115"/>
    </source>
</evidence>
<evidence type="ECO:0000256" key="2">
    <source>
        <dbReference type="ARBA" id="ARBA00023002"/>
    </source>
</evidence>
<evidence type="ECO:0000256" key="1">
    <source>
        <dbReference type="ARBA" id="ARBA00006484"/>
    </source>
</evidence>
<dbReference type="Proteomes" id="UP000033115">
    <property type="component" value="Chromosome"/>
</dbReference>
<keyword evidence="3" id="KW-0753">Steroid metabolism</keyword>
<protein>
    <submittedName>
        <fullName evidence="4">Short-chain dehydrogenase/reductase SDR</fullName>
    </submittedName>
</protein>
<dbReference type="InterPro" id="IPR036291">
    <property type="entry name" value="NAD(P)-bd_dom_sf"/>
</dbReference>
<dbReference type="HOGENOM" id="CLU_010194_1_3_9"/>
<keyword evidence="3" id="KW-0443">Lipid metabolism</keyword>
<dbReference type="GO" id="GO:0008206">
    <property type="term" value="P:bile acid metabolic process"/>
    <property type="evidence" value="ECO:0007669"/>
    <property type="project" value="UniProtKB-ARBA"/>
</dbReference>
<dbReference type="FunFam" id="3.40.50.720:FF:000084">
    <property type="entry name" value="Short-chain dehydrogenase reductase"/>
    <property type="match status" value="1"/>
</dbReference>
<dbReference type="RefSeq" id="WP_029162088.1">
    <property type="nucleotide sequence ID" value="NZ_CP009933.1"/>
</dbReference>
<dbReference type="PRINTS" id="PR00080">
    <property type="entry name" value="SDRFAMILY"/>
</dbReference>
<sequence length="252" mass="26970">MDLKLKNKCAIVTGGSRGVGKGIALALAKEGAYVVVNYNKSEKSSKDVVDEIIKNGGRALSVKADLGNSQDCINLINEAEKEFGSVDILINNAGIWPKNWIQDITLDEWKKTIDVNLTSVFLTSQAFSKNNILRKTSGKILNITSQAAFHGSTTGHAHYAASKAGVVALTVSMARELAKYGINVNAVALGIVKTDMVSKALEKNEDYYINRIPIGRVATPDDIGKIVTFMVSDAASYITGATIDATGGMLMR</sequence>
<proteinExistence type="inferred from homology"/>
<dbReference type="STRING" id="1548.CSCA_4765"/>
<dbReference type="Gene3D" id="3.40.50.720">
    <property type="entry name" value="NAD(P)-binding Rossmann-like Domain"/>
    <property type="match status" value="1"/>
</dbReference>
<gene>
    <name evidence="4" type="ORF">CSCA_4765</name>
</gene>
<name>A0A0E3MAA5_CLOSL</name>
<dbReference type="SUPFAM" id="SSF51735">
    <property type="entry name" value="NAD(P)-binding Rossmann-fold domains"/>
    <property type="match status" value="1"/>
</dbReference>
<keyword evidence="2" id="KW-0560">Oxidoreductase</keyword>
<dbReference type="PANTHER" id="PTHR42879:SF2">
    <property type="entry name" value="3-OXOACYL-[ACYL-CARRIER-PROTEIN] REDUCTASE FABG"/>
    <property type="match status" value="1"/>
</dbReference>